<sequence length="300" mass="34967">MNENLTSDPIQVFNLFFKFLFYSISTATLCGSDNALPVDWYNHLFAGTQMLLSFCYFASILGMALSPRPPAAKPKQREPKLLPRGYRTPNSTETGDPPSRLRFCVPVSSNSTETNTPVETFDNMSHEQYQENHSEIHNLFLHHHHHQQQQQQLRERQSLVHVEEDFLSPTQQCQDAHNVLVHINEENSQIQHAKPYKHNHKQDNLTHNHFKKQQQHHHIEQTQQQQQQVQQQKYQRTQQNHSPWTQFDHRIKTFSPVERNCSIQQVDGRFVNSYDDDGNVNENDDEPLLTDGIEVLAATS</sequence>
<dbReference type="EMBL" id="BMAT01006437">
    <property type="protein sequence ID" value="GFS12677.1"/>
    <property type="molecule type" value="Genomic_DNA"/>
</dbReference>
<keyword evidence="2" id="KW-1133">Transmembrane helix</keyword>
<reference evidence="3 4" key="1">
    <citation type="journal article" date="2021" name="Elife">
        <title>Chloroplast acquisition without the gene transfer in kleptoplastic sea slugs, Plakobranchus ocellatus.</title>
        <authorList>
            <person name="Maeda T."/>
            <person name="Takahashi S."/>
            <person name="Yoshida T."/>
            <person name="Shimamura S."/>
            <person name="Takaki Y."/>
            <person name="Nagai Y."/>
            <person name="Toyoda A."/>
            <person name="Suzuki Y."/>
            <person name="Arimoto A."/>
            <person name="Ishii H."/>
            <person name="Satoh N."/>
            <person name="Nishiyama T."/>
            <person name="Hasebe M."/>
            <person name="Maruyama T."/>
            <person name="Minagawa J."/>
            <person name="Obokata J."/>
            <person name="Shigenobu S."/>
        </authorList>
    </citation>
    <scope>NUCLEOTIDE SEQUENCE [LARGE SCALE GENOMIC DNA]</scope>
</reference>
<feature type="region of interest" description="Disordered" evidence="1">
    <location>
        <begin position="68"/>
        <end position="101"/>
    </location>
</feature>
<proteinExistence type="predicted"/>
<feature type="region of interest" description="Disordered" evidence="1">
    <location>
        <begin position="210"/>
        <end position="244"/>
    </location>
</feature>
<feature type="compositionally biased region" description="Low complexity" evidence="1">
    <location>
        <begin position="221"/>
        <end position="239"/>
    </location>
</feature>
<dbReference type="Proteomes" id="UP000762676">
    <property type="component" value="Unassembled WGS sequence"/>
</dbReference>
<feature type="transmembrane region" description="Helical" evidence="2">
    <location>
        <begin position="12"/>
        <end position="32"/>
    </location>
</feature>
<evidence type="ECO:0000313" key="3">
    <source>
        <dbReference type="EMBL" id="GFS12677.1"/>
    </source>
</evidence>
<comment type="caution">
    <text evidence="3">The sequence shown here is derived from an EMBL/GenBank/DDBJ whole genome shotgun (WGS) entry which is preliminary data.</text>
</comment>
<gene>
    <name evidence="3" type="ORF">ElyMa_003117500</name>
</gene>
<keyword evidence="2" id="KW-0472">Membrane</keyword>
<accession>A0AAV4IQQ9</accession>
<protein>
    <submittedName>
        <fullName evidence="3">Uncharacterized protein</fullName>
    </submittedName>
</protein>
<keyword evidence="2" id="KW-0812">Transmembrane</keyword>
<feature type="transmembrane region" description="Helical" evidence="2">
    <location>
        <begin position="44"/>
        <end position="65"/>
    </location>
</feature>
<evidence type="ECO:0000256" key="2">
    <source>
        <dbReference type="SAM" id="Phobius"/>
    </source>
</evidence>
<keyword evidence="4" id="KW-1185">Reference proteome</keyword>
<evidence type="ECO:0000313" key="4">
    <source>
        <dbReference type="Proteomes" id="UP000762676"/>
    </source>
</evidence>
<organism evidence="3 4">
    <name type="scientific">Elysia marginata</name>
    <dbReference type="NCBI Taxonomy" id="1093978"/>
    <lineage>
        <taxon>Eukaryota</taxon>
        <taxon>Metazoa</taxon>
        <taxon>Spiralia</taxon>
        <taxon>Lophotrochozoa</taxon>
        <taxon>Mollusca</taxon>
        <taxon>Gastropoda</taxon>
        <taxon>Heterobranchia</taxon>
        <taxon>Euthyneura</taxon>
        <taxon>Panpulmonata</taxon>
        <taxon>Sacoglossa</taxon>
        <taxon>Placobranchoidea</taxon>
        <taxon>Plakobranchidae</taxon>
        <taxon>Elysia</taxon>
    </lineage>
</organism>
<dbReference type="AlphaFoldDB" id="A0AAV4IQQ9"/>
<name>A0AAV4IQQ9_9GAST</name>
<evidence type="ECO:0000256" key="1">
    <source>
        <dbReference type="SAM" id="MobiDB-lite"/>
    </source>
</evidence>